<evidence type="ECO:0000313" key="3">
    <source>
        <dbReference type="EMBL" id="ELT95322.1"/>
    </source>
</evidence>
<evidence type="ECO:0000313" key="5">
    <source>
        <dbReference type="Proteomes" id="UP000014760"/>
    </source>
</evidence>
<evidence type="ECO:0000313" key="4">
    <source>
        <dbReference type="EnsemblMetazoa" id="CapteP211569"/>
    </source>
</evidence>
<accession>R7TP48</accession>
<evidence type="ECO:0000256" key="1">
    <source>
        <dbReference type="ARBA" id="ARBA00038017"/>
    </source>
</evidence>
<reference evidence="5" key="1">
    <citation type="submission" date="2012-12" db="EMBL/GenBank/DDBJ databases">
        <authorList>
            <person name="Hellsten U."/>
            <person name="Grimwood J."/>
            <person name="Chapman J.A."/>
            <person name="Shapiro H."/>
            <person name="Aerts A."/>
            <person name="Otillar R.P."/>
            <person name="Terry A.Y."/>
            <person name="Boore J.L."/>
            <person name="Simakov O."/>
            <person name="Marletaz F."/>
            <person name="Cho S.-J."/>
            <person name="Edsinger-Gonzales E."/>
            <person name="Havlak P."/>
            <person name="Kuo D.-H."/>
            <person name="Larsson T."/>
            <person name="Lv J."/>
            <person name="Arendt D."/>
            <person name="Savage R."/>
            <person name="Osoegawa K."/>
            <person name="de Jong P."/>
            <person name="Lindberg D.R."/>
            <person name="Seaver E.C."/>
            <person name="Weisblat D.A."/>
            <person name="Putnam N.H."/>
            <person name="Grigoriev I.V."/>
            <person name="Rokhsar D.S."/>
        </authorList>
    </citation>
    <scope>NUCLEOTIDE SEQUENCE</scope>
    <source>
        <strain evidence="5">I ESC-2004</strain>
    </source>
</reference>
<sequence length="111" mass="12146">MPRFPKINECPGPHCCAVPGDAEATSPIRKETEEEATKAAPNGSINTKEKSPDSPEMDPAENSTSKPKENADSQKPEEEEEVDIDLKDPEVAEATSKIQNAFRKRQAKKPT</sequence>
<keyword evidence="5" id="KW-1185">Reference proteome</keyword>
<evidence type="ECO:0000256" key="2">
    <source>
        <dbReference type="SAM" id="MobiDB-lite"/>
    </source>
</evidence>
<dbReference type="AlphaFoldDB" id="R7TP48"/>
<dbReference type="InterPro" id="IPR052142">
    <property type="entry name" value="Calmodulin_Regulator_PCP4-like"/>
</dbReference>
<dbReference type="EMBL" id="KB309157">
    <property type="protein sequence ID" value="ELT95322.1"/>
    <property type="molecule type" value="Genomic_DNA"/>
</dbReference>
<feature type="region of interest" description="Disordered" evidence="2">
    <location>
        <begin position="1"/>
        <end position="111"/>
    </location>
</feature>
<proteinExistence type="inferred from homology"/>
<feature type="compositionally biased region" description="Basic and acidic residues" evidence="2">
    <location>
        <begin position="66"/>
        <end position="76"/>
    </location>
</feature>
<dbReference type="EnsemblMetazoa" id="CapteT211569">
    <property type="protein sequence ID" value="CapteP211569"/>
    <property type="gene ID" value="CapteG211569"/>
</dbReference>
<protein>
    <recommendedName>
        <fullName evidence="6">Purkinje cell protein 4-like protein 1</fullName>
    </recommendedName>
</protein>
<comment type="similarity">
    <text evidence="1">Belongs to the PCP4 family.</text>
</comment>
<feature type="compositionally biased region" description="Basic and acidic residues" evidence="2">
    <location>
        <begin position="28"/>
        <end position="37"/>
    </location>
</feature>
<dbReference type="PANTHER" id="PTHR15359">
    <property type="entry name" value="IG-LIKE DOMAIN-CONTAINING PROTEIN"/>
    <property type="match status" value="1"/>
</dbReference>
<evidence type="ECO:0008006" key="6">
    <source>
        <dbReference type="Google" id="ProtNLM"/>
    </source>
</evidence>
<dbReference type="PANTHER" id="PTHR15359:SF8">
    <property type="entry name" value="PROTEIN CBG01055"/>
    <property type="match status" value="1"/>
</dbReference>
<name>R7TP48_CAPTE</name>
<reference evidence="4" key="3">
    <citation type="submission" date="2015-06" db="UniProtKB">
        <authorList>
            <consortium name="EnsemblMetazoa"/>
        </authorList>
    </citation>
    <scope>IDENTIFICATION</scope>
</reference>
<reference evidence="3 5" key="2">
    <citation type="journal article" date="2013" name="Nature">
        <title>Insights into bilaterian evolution from three spiralian genomes.</title>
        <authorList>
            <person name="Simakov O."/>
            <person name="Marletaz F."/>
            <person name="Cho S.J."/>
            <person name="Edsinger-Gonzales E."/>
            <person name="Havlak P."/>
            <person name="Hellsten U."/>
            <person name="Kuo D.H."/>
            <person name="Larsson T."/>
            <person name="Lv J."/>
            <person name="Arendt D."/>
            <person name="Savage R."/>
            <person name="Osoegawa K."/>
            <person name="de Jong P."/>
            <person name="Grimwood J."/>
            <person name="Chapman J.A."/>
            <person name="Shapiro H."/>
            <person name="Aerts A."/>
            <person name="Otillar R.P."/>
            <person name="Terry A.Y."/>
            <person name="Boore J.L."/>
            <person name="Grigoriev I.V."/>
            <person name="Lindberg D.R."/>
            <person name="Seaver E.C."/>
            <person name="Weisblat D.A."/>
            <person name="Putnam N.H."/>
            <person name="Rokhsar D.S."/>
        </authorList>
    </citation>
    <scope>NUCLEOTIDE SEQUENCE</scope>
    <source>
        <strain evidence="3 5">I ESC-2004</strain>
    </source>
</reference>
<dbReference type="EMBL" id="AMQN01011870">
    <property type="status" value="NOT_ANNOTATED_CDS"/>
    <property type="molecule type" value="Genomic_DNA"/>
</dbReference>
<dbReference type="HOGENOM" id="CLU_2160777_0_0_1"/>
<dbReference type="Proteomes" id="UP000014760">
    <property type="component" value="Unassembled WGS sequence"/>
</dbReference>
<dbReference type="OrthoDB" id="252964at2759"/>
<feature type="compositionally biased region" description="Basic residues" evidence="2">
    <location>
        <begin position="102"/>
        <end position="111"/>
    </location>
</feature>
<organism evidence="3">
    <name type="scientific">Capitella teleta</name>
    <name type="common">Polychaete worm</name>
    <dbReference type="NCBI Taxonomy" id="283909"/>
    <lineage>
        <taxon>Eukaryota</taxon>
        <taxon>Metazoa</taxon>
        <taxon>Spiralia</taxon>
        <taxon>Lophotrochozoa</taxon>
        <taxon>Annelida</taxon>
        <taxon>Polychaeta</taxon>
        <taxon>Sedentaria</taxon>
        <taxon>Scolecida</taxon>
        <taxon>Capitellidae</taxon>
        <taxon>Capitella</taxon>
    </lineage>
</organism>
<gene>
    <name evidence="3" type="ORF">CAPTEDRAFT_211569</name>
</gene>